<name>A0A7I8IMM1_SPIIN</name>
<sequence length="393" mass="43748">MGLLGFLLMQFLLTAALGLNTTDPSCETKCGNLSVPGEGNIDVVDISLNGEIRITNLMGYECYNESGSKTDKWTNSFTIGSPQYSFSHTKNRFWVVGCDTTAFFETERGASGCISYCTNLQGMENGSCSGNFSTNIGTYYNYNNSKEFNLCGYMFVAEDSQYNFSISDLNDTKLRHRTFPIVLDWSVGNQTCEQAKTRNSQCNNSNNRVGYLCQCSTGYQGNPYVVGDAKAQCNNTQGDYDCLCPEGQRFNRSATTCDGMFRSVGFLILWQQILVFDAGSSTRKKLRKKVAEFKRRMFEHNGGPLLQQHISSHPGNTFRIFTQEDLAKVTAGFADDQIIGRGGHGVVYLGRLEDDAAVAEFLFCYKHLFLLLVRLTKLLFNLFLLSSTLEGNG</sequence>
<dbReference type="AlphaFoldDB" id="A0A7I8IMM1"/>
<reference evidence="2 3" key="1">
    <citation type="submission" date="2019-12" db="EMBL/GenBank/DDBJ databases">
        <authorList>
            <person name="Scholz U."/>
            <person name="Mascher M."/>
            <person name="Fiebig A."/>
        </authorList>
    </citation>
    <scope>NUCLEOTIDE SEQUENCE</scope>
</reference>
<dbReference type="Gene3D" id="3.30.200.20">
    <property type="entry name" value="Phosphorylase Kinase, domain 1"/>
    <property type="match status" value="1"/>
</dbReference>
<feature type="signal peptide" evidence="1">
    <location>
        <begin position="1"/>
        <end position="18"/>
    </location>
</feature>
<proteinExistence type="predicted"/>
<dbReference type="EMBL" id="LR743591">
    <property type="protein sequence ID" value="CAA2619468.1"/>
    <property type="molecule type" value="Genomic_DNA"/>
</dbReference>
<dbReference type="PANTHER" id="PTHR33491">
    <property type="entry name" value="OSJNBA0016N04.9 PROTEIN"/>
    <property type="match status" value="1"/>
</dbReference>
<accession>A0A7I8IMM1</accession>
<evidence type="ECO:0000313" key="2">
    <source>
        <dbReference type="EMBL" id="CAA2619468.1"/>
    </source>
</evidence>
<protein>
    <submittedName>
        <fullName evidence="2">Uncharacterized protein</fullName>
    </submittedName>
</protein>
<dbReference type="EMBL" id="CACRZD030000004">
    <property type="protein sequence ID" value="CAA6659195.1"/>
    <property type="molecule type" value="Genomic_DNA"/>
</dbReference>
<keyword evidence="1" id="KW-0732">Signal</keyword>
<gene>
    <name evidence="2" type="ORF">SI7747_04005635</name>
</gene>
<keyword evidence="3" id="KW-1185">Reference proteome</keyword>
<organism evidence="2">
    <name type="scientific">Spirodela intermedia</name>
    <name type="common">Intermediate duckweed</name>
    <dbReference type="NCBI Taxonomy" id="51605"/>
    <lineage>
        <taxon>Eukaryota</taxon>
        <taxon>Viridiplantae</taxon>
        <taxon>Streptophyta</taxon>
        <taxon>Embryophyta</taxon>
        <taxon>Tracheophyta</taxon>
        <taxon>Spermatophyta</taxon>
        <taxon>Magnoliopsida</taxon>
        <taxon>Liliopsida</taxon>
        <taxon>Araceae</taxon>
        <taxon>Lemnoideae</taxon>
        <taxon>Spirodela</taxon>
    </lineage>
</organism>
<feature type="chain" id="PRO_5029580716" evidence="1">
    <location>
        <begin position="19"/>
        <end position="393"/>
    </location>
</feature>
<evidence type="ECO:0000313" key="3">
    <source>
        <dbReference type="Proteomes" id="UP001189122"/>
    </source>
</evidence>
<evidence type="ECO:0000256" key="1">
    <source>
        <dbReference type="SAM" id="SignalP"/>
    </source>
</evidence>
<dbReference type="Proteomes" id="UP001189122">
    <property type="component" value="Unassembled WGS sequence"/>
</dbReference>